<name>A0A540NGI2_MALBA</name>
<reference evidence="2 3" key="1">
    <citation type="journal article" date="2019" name="G3 (Bethesda)">
        <title>Sequencing of a Wild Apple (Malus baccata) Genome Unravels the Differences Between Cultivated and Wild Apple Species Regarding Disease Resistance and Cold Tolerance.</title>
        <authorList>
            <person name="Chen X."/>
        </authorList>
    </citation>
    <scope>NUCLEOTIDE SEQUENCE [LARGE SCALE GENOMIC DNA]</scope>
    <source>
        <strain evidence="3">cv. Shandingzi</strain>
        <tissue evidence="2">Leaves</tissue>
    </source>
</reference>
<comment type="caution">
    <text evidence="2">The sequence shown here is derived from an EMBL/GenBank/DDBJ whole genome shotgun (WGS) entry which is preliminary data.</text>
</comment>
<accession>A0A540NGI2</accession>
<proteinExistence type="predicted"/>
<dbReference type="Proteomes" id="UP000315295">
    <property type="component" value="Unassembled WGS sequence"/>
</dbReference>
<evidence type="ECO:0000313" key="3">
    <source>
        <dbReference type="Proteomes" id="UP000315295"/>
    </source>
</evidence>
<evidence type="ECO:0000256" key="1">
    <source>
        <dbReference type="SAM" id="MobiDB-lite"/>
    </source>
</evidence>
<gene>
    <name evidence="2" type="ORF">C1H46_004251</name>
</gene>
<evidence type="ECO:0000313" key="2">
    <source>
        <dbReference type="EMBL" id="TQE10148.1"/>
    </source>
</evidence>
<sequence length="80" mass="8759">MPCILPQAPAASALPPWLLPSNVIDKTKVCQYTPKDLLRLLPRSCQTTSKTAVKRLAGREALPQTAAHRPLSTIPTKHHI</sequence>
<feature type="region of interest" description="Disordered" evidence="1">
    <location>
        <begin position="59"/>
        <end position="80"/>
    </location>
</feature>
<keyword evidence="3" id="KW-1185">Reference proteome</keyword>
<dbReference type="AlphaFoldDB" id="A0A540NGI2"/>
<dbReference type="EMBL" id="VIEB01000047">
    <property type="protein sequence ID" value="TQE10148.1"/>
    <property type="molecule type" value="Genomic_DNA"/>
</dbReference>
<protein>
    <submittedName>
        <fullName evidence="2">Uncharacterized protein</fullName>
    </submittedName>
</protein>
<organism evidence="2 3">
    <name type="scientific">Malus baccata</name>
    <name type="common">Siberian crab apple</name>
    <name type="synonym">Pyrus baccata</name>
    <dbReference type="NCBI Taxonomy" id="106549"/>
    <lineage>
        <taxon>Eukaryota</taxon>
        <taxon>Viridiplantae</taxon>
        <taxon>Streptophyta</taxon>
        <taxon>Embryophyta</taxon>
        <taxon>Tracheophyta</taxon>
        <taxon>Spermatophyta</taxon>
        <taxon>Magnoliopsida</taxon>
        <taxon>eudicotyledons</taxon>
        <taxon>Gunneridae</taxon>
        <taxon>Pentapetalae</taxon>
        <taxon>rosids</taxon>
        <taxon>fabids</taxon>
        <taxon>Rosales</taxon>
        <taxon>Rosaceae</taxon>
        <taxon>Amygdaloideae</taxon>
        <taxon>Maleae</taxon>
        <taxon>Malus</taxon>
    </lineage>
</organism>